<dbReference type="AlphaFoldDB" id="A0A6J6PMP5"/>
<dbReference type="PANTHER" id="PTHR42901:SF1">
    <property type="entry name" value="ALCOHOL DEHYDROGENASE"/>
    <property type="match status" value="1"/>
</dbReference>
<dbReference type="PROSITE" id="PS00061">
    <property type="entry name" value="ADH_SHORT"/>
    <property type="match status" value="1"/>
</dbReference>
<name>A0A6J6PMP5_9ZZZZ</name>
<dbReference type="PRINTS" id="PR00080">
    <property type="entry name" value="SDRFAMILY"/>
</dbReference>
<sequence>MKNYAVVTGASSGIGAATAKLLAANGFHVIAGARRMDRLAELAKSDSNIEIVELDVTDQKSVDALASKLADKPVSVLINNAGGAFDAASVEDSDPEVWAKTYDVNVTGAVRVTKAMIPLMKKHGEGHIVLMSSTAGRIAYENGGTYVAAKHAVAAIAGTLRLELNGHPIRVTEIAPGMVKTDEFAVTRFAGDKTKAAKVYEGVEKPLTDSDVAETIRWAVMLPSHINIDLLVVRPIAQAAQHKVHRILK</sequence>
<protein>
    <submittedName>
        <fullName evidence="3">Unannotated protein</fullName>
    </submittedName>
</protein>
<dbReference type="SUPFAM" id="SSF51735">
    <property type="entry name" value="NAD(P)-binding Rossmann-fold domains"/>
    <property type="match status" value="1"/>
</dbReference>
<evidence type="ECO:0000256" key="2">
    <source>
        <dbReference type="ARBA" id="ARBA00023002"/>
    </source>
</evidence>
<organism evidence="3">
    <name type="scientific">freshwater metagenome</name>
    <dbReference type="NCBI Taxonomy" id="449393"/>
    <lineage>
        <taxon>unclassified sequences</taxon>
        <taxon>metagenomes</taxon>
        <taxon>ecological metagenomes</taxon>
    </lineage>
</organism>
<dbReference type="InterPro" id="IPR020904">
    <property type="entry name" value="Sc_DH/Rdtase_CS"/>
</dbReference>
<proteinExistence type="inferred from homology"/>
<dbReference type="PANTHER" id="PTHR42901">
    <property type="entry name" value="ALCOHOL DEHYDROGENASE"/>
    <property type="match status" value="1"/>
</dbReference>
<dbReference type="PRINTS" id="PR00081">
    <property type="entry name" value="GDHRDH"/>
</dbReference>
<dbReference type="EMBL" id="CAEZXV010000025">
    <property type="protein sequence ID" value="CAB4697474.1"/>
    <property type="molecule type" value="Genomic_DNA"/>
</dbReference>
<comment type="similarity">
    <text evidence="1">Belongs to the short-chain dehydrogenases/reductases (SDR) family.</text>
</comment>
<dbReference type="InterPro" id="IPR036291">
    <property type="entry name" value="NAD(P)-bd_dom_sf"/>
</dbReference>
<dbReference type="Pfam" id="PF00106">
    <property type="entry name" value="adh_short"/>
    <property type="match status" value="1"/>
</dbReference>
<evidence type="ECO:0000313" key="3">
    <source>
        <dbReference type="EMBL" id="CAB4697474.1"/>
    </source>
</evidence>
<dbReference type="FunFam" id="3.40.50.720:FF:000047">
    <property type="entry name" value="NADP-dependent L-serine/L-allo-threonine dehydrogenase"/>
    <property type="match status" value="1"/>
</dbReference>
<dbReference type="GO" id="GO:0016616">
    <property type="term" value="F:oxidoreductase activity, acting on the CH-OH group of donors, NAD or NADP as acceptor"/>
    <property type="evidence" value="ECO:0007669"/>
    <property type="project" value="UniProtKB-ARBA"/>
</dbReference>
<reference evidence="3" key="1">
    <citation type="submission" date="2020-05" db="EMBL/GenBank/DDBJ databases">
        <authorList>
            <person name="Chiriac C."/>
            <person name="Salcher M."/>
            <person name="Ghai R."/>
            <person name="Kavagutti S V."/>
        </authorList>
    </citation>
    <scope>NUCLEOTIDE SEQUENCE</scope>
</reference>
<dbReference type="InterPro" id="IPR002347">
    <property type="entry name" value="SDR_fam"/>
</dbReference>
<gene>
    <name evidence="3" type="ORF">UFOPK2598_00402</name>
</gene>
<dbReference type="Gene3D" id="3.40.50.720">
    <property type="entry name" value="NAD(P)-binding Rossmann-like Domain"/>
    <property type="match status" value="1"/>
</dbReference>
<evidence type="ECO:0000256" key="1">
    <source>
        <dbReference type="ARBA" id="ARBA00006484"/>
    </source>
</evidence>
<accession>A0A6J6PMP5</accession>
<keyword evidence="2" id="KW-0560">Oxidoreductase</keyword>